<gene>
    <name evidence="7" type="ORF">PCOL08062_LOCUS3129</name>
</gene>
<evidence type="ECO:0000256" key="6">
    <source>
        <dbReference type="RuleBase" id="RU003707"/>
    </source>
</evidence>
<dbReference type="InterPro" id="IPR045002">
    <property type="entry name" value="Ech1-like"/>
</dbReference>
<dbReference type="FunFam" id="1.10.12.10:FF:000004">
    <property type="entry name" value="Delta3,5-delta2,4-dienoyl-CoA isomerase"/>
    <property type="match status" value="1"/>
</dbReference>
<dbReference type="PROSITE" id="PS00166">
    <property type="entry name" value="ENOYL_COA_HYDRATASE"/>
    <property type="match status" value="1"/>
</dbReference>
<keyword evidence="5" id="KW-0413">Isomerase</keyword>
<organism evidence="7">
    <name type="scientific">Prasinoderma coloniale</name>
    <dbReference type="NCBI Taxonomy" id="156133"/>
    <lineage>
        <taxon>Eukaryota</taxon>
        <taxon>Viridiplantae</taxon>
        <taxon>Prasinodermophyta</taxon>
        <taxon>Prasinodermophyceae</taxon>
        <taxon>Prasinodermales</taxon>
        <taxon>Prasinodermaceae</taxon>
        <taxon>Prasinoderma</taxon>
    </lineage>
</organism>
<comment type="similarity">
    <text evidence="2 6">Belongs to the enoyl-CoA hydratase/isomerase family.</text>
</comment>
<evidence type="ECO:0000256" key="5">
    <source>
        <dbReference type="ARBA" id="ARBA00023235"/>
    </source>
</evidence>
<dbReference type="EMBL" id="HBDZ01004101">
    <property type="protein sequence ID" value="CAD8233619.1"/>
    <property type="molecule type" value="Transcribed_RNA"/>
</dbReference>
<dbReference type="InterPro" id="IPR018376">
    <property type="entry name" value="Enoyl-CoA_hyd/isom_CS"/>
</dbReference>
<dbReference type="GO" id="GO:0051750">
    <property type="term" value="F:delta(3,5)-delta(2,4)-dienoyl-CoA isomerase activity"/>
    <property type="evidence" value="ECO:0007669"/>
    <property type="project" value="TreeGrafter"/>
</dbReference>
<dbReference type="Gene3D" id="1.10.12.10">
    <property type="entry name" value="Lyase 2-enoyl-coa Hydratase, Chain A, domain 2"/>
    <property type="match status" value="1"/>
</dbReference>
<evidence type="ECO:0000256" key="3">
    <source>
        <dbReference type="ARBA" id="ARBA00022832"/>
    </source>
</evidence>
<dbReference type="SUPFAM" id="SSF52096">
    <property type="entry name" value="ClpP/crotonase"/>
    <property type="match status" value="1"/>
</dbReference>
<dbReference type="GO" id="GO:0006635">
    <property type="term" value="P:fatty acid beta-oxidation"/>
    <property type="evidence" value="ECO:0007669"/>
    <property type="project" value="UniProtKB-UniPathway"/>
</dbReference>
<dbReference type="AlphaFoldDB" id="A0A7R9TEU1"/>
<dbReference type="CDD" id="cd06558">
    <property type="entry name" value="crotonase-like"/>
    <property type="match status" value="1"/>
</dbReference>
<keyword evidence="4" id="KW-0443">Lipid metabolism</keyword>
<dbReference type="UniPathway" id="UPA00659"/>
<dbReference type="InterPro" id="IPR029045">
    <property type="entry name" value="ClpP/crotonase-like_dom_sf"/>
</dbReference>
<evidence type="ECO:0000256" key="2">
    <source>
        <dbReference type="ARBA" id="ARBA00005254"/>
    </source>
</evidence>
<name>A0A7R9TEU1_9VIRI</name>
<comment type="pathway">
    <text evidence="1">Lipid metabolism; fatty acid beta-oxidation.</text>
</comment>
<dbReference type="InterPro" id="IPR014748">
    <property type="entry name" value="Enoyl-CoA_hydra_C"/>
</dbReference>
<evidence type="ECO:0000256" key="4">
    <source>
        <dbReference type="ARBA" id="ARBA00023098"/>
    </source>
</evidence>
<dbReference type="PANTHER" id="PTHR43149">
    <property type="entry name" value="ENOYL-COA HYDRATASE"/>
    <property type="match status" value="1"/>
</dbReference>
<evidence type="ECO:0000256" key="1">
    <source>
        <dbReference type="ARBA" id="ARBA00005005"/>
    </source>
</evidence>
<dbReference type="Gene3D" id="3.90.226.10">
    <property type="entry name" value="2-enoyl-CoA Hydratase, Chain A, domain 1"/>
    <property type="match status" value="1"/>
</dbReference>
<accession>A0A7R9TEU1</accession>
<sequence>MWAELPRVVDEVLAADGDVRCVLLAGEGRAFCAGIDLAHLAQTGAQQAPREGVDGARQREELRRNILRMQDAFTSLERLHCPVVAAVHGACYGAGVDLATAADVRVCSADARFCVKEVDVGLAADVGTLQRLPSIVGHGVATEMSLTARVVGAEEAVATGLCSRAHPDATAMLVAARKLCASIAAKSPLAVAGTKRVLLRVRDSGSVADNLDYVATWNAAQLITEDVVEAAAAARERRRPVYKGLRRSKL</sequence>
<dbReference type="PANTHER" id="PTHR43149:SF1">
    <property type="entry name" value="DELTA(3,5)-DELTA(2,4)-DIENOYL-COA ISOMERASE, MITOCHONDRIAL"/>
    <property type="match status" value="1"/>
</dbReference>
<evidence type="ECO:0008006" key="8">
    <source>
        <dbReference type="Google" id="ProtNLM"/>
    </source>
</evidence>
<reference evidence="7" key="1">
    <citation type="submission" date="2021-01" db="EMBL/GenBank/DDBJ databases">
        <authorList>
            <person name="Corre E."/>
            <person name="Pelletier E."/>
            <person name="Niang G."/>
            <person name="Scheremetjew M."/>
            <person name="Finn R."/>
            <person name="Kale V."/>
            <person name="Holt S."/>
            <person name="Cochrane G."/>
            <person name="Meng A."/>
            <person name="Brown T."/>
            <person name="Cohen L."/>
        </authorList>
    </citation>
    <scope>NUCLEOTIDE SEQUENCE</scope>
    <source>
        <strain evidence="7">CCMP1413</strain>
    </source>
</reference>
<keyword evidence="3" id="KW-0276">Fatty acid metabolism</keyword>
<dbReference type="Pfam" id="PF00378">
    <property type="entry name" value="ECH_1"/>
    <property type="match status" value="1"/>
</dbReference>
<proteinExistence type="inferred from homology"/>
<dbReference type="InterPro" id="IPR001753">
    <property type="entry name" value="Enoyl-CoA_hydra/iso"/>
</dbReference>
<protein>
    <recommendedName>
        <fullName evidence="8">3-hydroxyisobutyryl-coenzyme A hydrolase</fullName>
    </recommendedName>
</protein>
<evidence type="ECO:0000313" key="7">
    <source>
        <dbReference type="EMBL" id="CAD8233619.1"/>
    </source>
</evidence>